<dbReference type="PIRSF" id="PIRSF039090">
    <property type="entry name" value="Flis"/>
    <property type="match status" value="1"/>
</dbReference>
<gene>
    <name evidence="7" type="primary">fliS</name>
    <name evidence="7" type="ORF">EKH80_10565</name>
</gene>
<protein>
    <recommendedName>
        <fullName evidence="6">Flagellar secretion chaperone FliS</fullName>
    </recommendedName>
</protein>
<accession>A0A3S0PIZ2</accession>
<comment type="subcellular location">
    <subcellularLocation>
        <location evidence="1 6">Cytoplasm</location>
        <location evidence="1 6">Cytosol</location>
    </subcellularLocation>
</comment>
<dbReference type="Gene3D" id="1.20.120.340">
    <property type="entry name" value="Flagellar protein FliS"/>
    <property type="match status" value="1"/>
</dbReference>
<comment type="caution">
    <text evidence="7">The sequence shown here is derived from an EMBL/GenBank/DDBJ whole genome shotgun (WGS) entry which is preliminary data.</text>
</comment>
<dbReference type="InterPro" id="IPR036584">
    <property type="entry name" value="FliS_sf"/>
</dbReference>
<dbReference type="GO" id="GO:0005829">
    <property type="term" value="C:cytosol"/>
    <property type="evidence" value="ECO:0007669"/>
    <property type="project" value="UniProtKB-SubCell"/>
</dbReference>
<dbReference type="EMBL" id="RYYV01000006">
    <property type="protein sequence ID" value="RUL76141.1"/>
    <property type="molecule type" value="Genomic_DNA"/>
</dbReference>
<dbReference type="GO" id="GO:0071973">
    <property type="term" value="P:bacterial-type flagellum-dependent cell motility"/>
    <property type="evidence" value="ECO:0007669"/>
    <property type="project" value="TreeGrafter"/>
</dbReference>
<dbReference type="Proteomes" id="UP000274358">
    <property type="component" value="Unassembled WGS sequence"/>
</dbReference>
<evidence type="ECO:0000256" key="2">
    <source>
        <dbReference type="ARBA" id="ARBA00008787"/>
    </source>
</evidence>
<evidence type="ECO:0000256" key="4">
    <source>
        <dbReference type="ARBA" id="ARBA00022795"/>
    </source>
</evidence>
<evidence type="ECO:0000313" key="7">
    <source>
        <dbReference type="EMBL" id="RUL76141.1"/>
    </source>
</evidence>
<dbReference type="PANTHER" id="PTHR34773:SF1">
    <property type="entry name" value="FLAGELLAR SECRETION CHAPERONE FLIS"/>
    <property type="match status" value="1"/>
</dbReference>
<keyword evidence="5" id="KW-0143">Chaperone</keyword>
<evidence type="ECO:0000256" key="6">
    <source>
        <dbReference type="PIRNR" id="PIRNR039090"/>
    </source>
</evidence>
<keyword evidence="7" id="KW-0966">Cell projection</keyword>
<dbReference type="InterPro" id="IPR003713">
    <property type="entry name" value="FliS"/>
</dbReference>
<dbReference type="NCBIfam" id="TIGR00208">
    <property type="entry name" value="fliS"/>
    <property type="match status" value="1"/>
</dbReference>
<dbReference type="GO" id="GO:0044780">
    <property type="term" value="P:bacterial-type flagellum assembly"/>
    <property type="evidence" value="ECO:0007669"/>
    <property type="project" value="InterPro"/>
</dbReference>
<keyword evidence="8" id="KW-1185">Reference proteome</keyword>
<sequence>MIMSYMSRNGSALYAQTRAQGSLEGADRHQLLAMLLDGLVDRINQARGHILHKDIPAKGQAFGKAIGILVALRESLDHTVEPTLTGRLDALYDYITRRLLHAQLNDDLRALDECERLIAPIREAWHAIREPYLAELAQLKAQVAVP</sequence>
<name>A0A3S0PIZ2_9GAMM</name>
<evidence type="ECO:0000313" key="8">
    <source>
        <dbReference type="Proteomes" id="UP000274358"/>
    </source>
</evidence>
<keyword evidence="7" id="KW-0969">Cilium</keyword>
<reference evidence="7 8" key="1">
    <citation type="submission" date="2018-12" db="EMBL/GenBank/DDBJ databases">
        <title>Dyella dinghuensis sp. nov. DHOA06 and Dyella choica sp. nov. 4M-K27, isolated from forest soil.</title>
        <authorList>
            <person name="Qiu L.-H."/>
            <person name="Gao Z.-H."/>
        </authorList>
    </citation>
    <scope>NUCLEOTIDE SEQUENCE [LARGE SCALE GENOMIC DNA]</scope>
    <source>
        <strain evidence="7 8">4M-K27</strain>
    </source>
</reference>
<comment type="similarity">
    <text evidence="2 6">Belongs to the FliS family.</text>
</comment>
<dbReference type="AlphaFoldDB" id="A0A3S0PIZ2"/>
<dbReference type="SUPFAM" id="SSF101116">
    <property type="entry name" value="Flagellar export chaperone FliS"/>
    <property type="match status" value="1"/>
</dbReference>
<proteinExistence type="inferred from homology"/>
<keyword evidence="3 6" id="KW-0963">Cytoplasm</keyword>
<organism evidence="7 8">
    <name type="scientific">Dyella choica</name>
    <dbReference type="NCBI Taxonomy" id="1927959"/>
    <lineage>
        <taxon>Bacteria</taxon>
        <taxon>Pseudomonadati</taxon>
        <taxon>Pseudomonadota</taxon>
        <taxon>Gammaproteobacteria</taxon>
        <taxon>Lysobacterales</taxon>
        <taxon>Rhodanobacteraceae</taxon>
        <taxon>Dyella</taxon>
    </lineage>
</organism>
<keyword evidence="7" id="KW-0282">Flagellum</keyword>
<evidence type="ECO:0000256" key="3">
    <source>
        <dbReference type="ARBA" id="ARBA00022490"/>
    </source>
</evidence>
<keyword evidence="4 6" id="KW-1005">Bacterial flagellum biogenesis</keyword>
<dbReference type="CDD" id="cd16098">
    <property type="entry name" value="FliS"/>
    <property type="match status" value="1"/>
</dbReference>
<evidence type="ECO:0000256" key="5">
    <source>
        <dbReference type="ARBA" id="ARBA00023186"/>
    </source>
</evidence>
<dbReference type="Pfam" id="PF02561">
    <property type="entry name" value="FliS"/>
    <property type="match status" value="1"/>
</dbReference>
<dbReference type="PANTHER" id="PTHR34773">
    <property type="entry name" value="FLAGELLAR SECRETION CHAPERONE FLIS"/>
    <property type="match status" value="1"/>
</dbReference>
<dbReference type="OrthoDB" id="9792010at2"/>
<evidence type="ECO:0000256" key="1">
    <source>
        <dbReference type="ARBA" id="ARBA00004514"/>
    </source>
</evidence>